<dbReference type="AlphaFoldDB" id="A0A9P6NG73"/>
<sequence length="484" mass="56265">MLLFLPLDFRNVEPLNIDIEVLKSINPIIGSEEYKSENQLSLPTSDDQTIRGMKKEVQIETANNLQVQESEGTQKERDDYDHNTESTKSETLTDGKEVETLPDGKEVKLEDHEQSQKELSIREKLLSLIKRHKGTYLLPLKVSKLEYKFFKDNGIESWDDWKSFINIFVDSFPGSEGKRLACSIITGFDQYKLPQRLSNLRGRINLTQQEGFRLLQLRASWPVFYKNSLPHMTARNQYQLFPKDDLEYILKAIPSDEFQLRCTSFAVMSQANIRGYKKVFPEENLQYYLKAGLIVPIIQQIDNIFEFSAIEVNWEHLKYKDIEDKVEDFYQILRGRLVKTPVSHLTEHESWLLTPESDYILREVRVREKFLKRLKELVVQAQMIQLSYVDWEKDVITTDSDLNKEEWEHQTINGAEALASALVALPMKDFAYVKFCMLKATEGQSPHGLLQWPSVSSIPDDIKLNVEKIKQVYKFLGVKVLGLD</sequence>
<dbReference type="OrthoDB" id="10386910at2759"/>
<protein>
    <submittedName>
        <fullName evidence="2">Uncharacterized protein</fullName>
    </submittedName>
</protein>
<accession>A0A9P6NG73</accession>
<organism evidence="2 3">
    <name type="scientific">Cronartium quercuum f. sp. fusiforme G11</name>
    <dbReference type="NCBI Taxonomy" id="708437"/>
    <lineage>
        <taxon>Eukaryota</taxon>
        <taxon>Fungi</taxon>
        <taxon>Dikarya</taxon>
        <taxon>Basidiomycota</taxon>
        <taxon>Pucciniomycotina</taxon>
        <taxon>Pucciniomycetes</taxon>
        <taxon>Pucciniales</taxon>
        <taxon>Coleosporiaceae</taxon>
        <taxon>Cronartium</taxon>
    </lineage>
</organism>
<reference evidence="2" key="1">
    <citation type="submission" date="2013-11" db="EMBL/GenBank/DDBJ databases">
        <title>Genome sequence of the fusiform rust pathogen reveals effectors for host alternation and coevolution with pine.</title>
        <authorList>
            <consortium name="DOE Joint Genome Institute"/>
            <person name="Smith K."/>
            <person name="Pendleton A."/>
            <person name="Kubisiak T."/>
            <person name="Anderson C."/>
            <person name="Salamov A."/>
            <person name="Aerts A."/>
            <person name="Riley R."/>
            <person name="Clum A."/>
            <person name="Lindquist E."/>
            <person name="Ence D."/>
            <person name="Campbell M."/>
            <person name="Kronenberg Z."/>
            <person name="Feau N."/>
            <person name="Dhillon B."/>
            <person name="Hamelin R."/>
            <person name="Burleigh J."/>
            <person name="Smith J."/>
            <person name="Yandell M."/>
            <person name="Nelson C."/>
            <person name="Grigoriev I."/>
            <person name="Davis J."/>
        </authorList>
    </citation>
    <scope>NUCLEOTIDE SEQUENCE</scope>
    <source>
        <strain evidence="2">G11</strain>
    </source>
</reference>
<dbReference type="EMBL" id="MU167262">
    <property type="protein sequence ID" value="KAG0146321.1"/>
    <property type="molecule type" value="Genomic_DNA"/>
</dbReference>
<feature type="compositionally biased region" description="Basic and acidic residues" evidence="1">
    <location>
        <begin position="72"/>
        <end position="105"/>
    </location>
</feature>
<name>A0A9P6NG73_9BASI</name>
<evidence type="ECO:0000313" key="2">
    <source>
        <dbReference type="EMBL" id="KAG0146321.1"/>
    </source>
</evidence>
<evidence type="ECO:0000256" key="1">
    <source>
        <dbReference type="SAM" id="MobiDB-lite"/>
    </source>
</evidence>
<keyword evidence="3" id="KW-1185">Reference proteome</keyword>
<comment type="caution">
    <text evidence="2">The sequence shown here is derived from an EMBL/GenBank/DDBJ whole genome shotgun (WGS) entry which is preliminary data.</text>
</comment>
<evidence type="ECO:0000313" key="3">
    <source>
        <dbReference type="Proteomes" id="UP000886653"/>
    </source>
</evidence>
<dbReference type="Proteomes" id="UP000886653">
    <property type="component" value="Unassembled WGS sequence"/>
</dbReference>
<gene>
    <name evidence="2" type="ORF">CROQUDRAFT_657476</name>
</gene>
<feature type="region of interest" description="Disordered" evidence="1">
    <location>
        <begin position="63"/>
        <end position="105"/>
    </location>
</feature>
<proteinExistence type="predicted"/>